<keyword evidence="2" id="KW-1185">Reference proteome</keyword>
<dbReference type="Proteomes" id="UP000799779">
    <property type="component" value="Unassembled WGS sequence"/>
</dbReference>
<proteinExistence type="predicted"/>
<accession>A0A6A5W3D4</accession>
<evidence type="ECO:0000313" key="1">
    <source>
        <dbReference type="EMBL" id="KAF1996310.1"/>
    </source>
</evidence>
<protein>
    <submittedName>
        <fullName evidence="1">Uncharacterized protein</fullName>
    </submittedName>
</protein>
<gene>
    <name evidence="1" type="ORF">P154DRAFT_323007</name>
</gene>
<reference evidence="1" key="1">
    <citation type="journal article" date="2020" name="Stud. Mycol.">
        <title>101 Dothideomycetes genomes: a test case for predicting lifestyles and emergence of pathogens.</title>
        <authorList>
            <person name="Haridas S."/>
            <person name="Albert R."/>
            <person name="Binder M."/>
            <person name="Bloem J."/>
            <person name="Labutti K."/>
            <person name="Salamov A."/>
            <person name="Andreopoulos B."/>
            <person name="Baker S."/>
            <person name="Barry K."/>
            <person name="Bills G."/>
            <person name="Bluhm B."/>
            <person name="Cannon C."/>
            <person name="Castanera R."/>
            <person name="Culley D."/>
            <person name="Daum C."/>
            <person name="Ezra D."/>
            <person name="Gonzalez J."/>
            <person name="Henrissat B."/>
            <person name="Kuo A."/>
            <person name="Liang C."/>
            <person name="Lipzen A."/>
            <person name="Lutzoni F."/>
            <person name="Magnuson J."/>
            <person name="Mondo S."/>
            <person name="Nolan M."/>
            <person name="Ohm R."/>
            <person name="Pangilinan J."/>
            <person name="Park H.-J."/>
            <person name="Ramirez L."/>
            <person name="Alfaro M."/>
            <person name="Sun H."/>
            <person name="Tritt A."/>
            <person name="Yoshinaga Y."/>
            <person name="Zwiers L.-H."/>
            <person name="Turgeon B."/>
            <person name="Goodwin S."/>
            <person name="Spatafora J."/>
            <person name="Crous P."/>
            <person name="Grigoriev I."/>
        </authorList>
    </citation>
    <scope>NUCLEOTIDE SEQUENCE</scope>
    <source>
        <strain evidence="1">CBS 123094</strain>
    </source>
</reference>
<organism evidence="1 2">
    <name type="scientific">Amniculicola lignicola CBS 123094</name>
    <dbReference type="NCBI Taxonomy" id="1392246"/>
    <lineage>
        <taxon>Eukaryota</taxon>
        <taxon>Fungi</taxon>
        <taxon>Dikarya</taxon>
        <taxon>Ascomycota</taxon>
        <taxon>Pezizomycotina</taxon>
        <taxon>Dothideomycetes</taxon>
        <taxon>Pleosporomycetidae</taxon>
        <taxon>Pleosporales</taxon>
        <taxon>Amniculicolaceae</taxon>
        <taxon>Amniculicola</taxon>
    </lineage>
</organism>
<dbReference type="AlphaFoldDB" id="A0A6A5W3D4"/>
<sequence length="97" mass="10665">MVAGLIPPQTCYDLQPHCEICMDIRRSPQSCHSLTPNPCVVASLTSSCKPGDFQPPAVSFGNKSVACLCTFSIVARLFFVHTDLRMKDPRYIPSLHA</sequence>
<dbReference type="EMBL" id="ML977627">
    <property type="protein sequence ID" value="KAF1996310.1"/>
    <property type="molecule type" value="Genomic_DNA"/>
</dbReference>
<evidence type="ECO:0000313" key="2">
    <source>
        <dbReference type="Proteomes" id="UP000799779"/>
    </source>
</evidence>
<name>A0A6A5W3D4_9PLEO</name>